<protein>
    <submittedName>
        <fullName evidence="7">7,8-dihydro-8-oxoguanine triphosphatase</fullName>
    </submittedName>
</protein>
<proteinExistence type="inferred from homology"/>
<dbReference type="InterPro" id="IPR000086">
    <property type="entry name" value="NUDIX_hydrolase_dom"/>
</dbReference>
<dbReference type="PANTHER" id="PTHR43758:SF2">
    <property type="entry name" value="OXIDIZED PURINE NUCLEOSIDE TRIPHOSPHATE HYDROLASE"/>
    <property type="match status" value="1"/>
</dbReference>
<dbReference type="GO" id="GO:0008413">
    <property type="term" value="F:8-oxo-7,8-dihydroguanosine triphosphate pyrophosphatase activity"/>
    <property type="evidence" value="ECO:0007669"/>
    <property type="project" value="InterPro"/>
</dbReference>
<organism evidence="7 8">
    <name type="scientific">Catellatospora chokoriensis</name>
    <dbReference type="NCBI Taxonomy" id="310353"/>
    <lineage>
        <taxon>Bacteria</taxon>
        <taxon>Bacillati</taxon>
        <taxon>Actinomycetota</taxon>
        <taxon>Actinomycetes</taxon>
        <taxon>Micromonosporales</taxon>
        <taxon>Micromonosporaceae</taxon>
        <taxon>Catellatospora</taxon>
    </lineage>
</organism>
<dbReference type="InterPro" id="IPR020084">
    <property type="entry name" value="NUDIX_hydrolase_CS"/>
</dbReference>
<dbReference type="GO" id="GO:0046872">
    <property type="term" value="F:metal ion binding"/>
    <property type="evidence" value="ECO:0007669"/>
    <property type="project" value="UniProtKB-KW"/>
</dbReference>
<keyword evidence="3" id="KW-0479">Metal-binding</keyword>
<dbReference type="InterPro" id="IPR003562">
    <property type="entry name" value="Mutator_MutX_prot"/>
</dbReference>
<accession>A0A8J3NSN0</accession>
<evidence type="ECO:0000256" key="5">
    <source>
        <dbReference type="ARBA" id="ARBA00022842"/>
    </source>
</evidence>
<evidence type="ECO:0000256" key="2">
    <source>
        <dbReference type="ARBA" id="ARBA00005582"/>
    </source>
</evidence>
<dbReference type="PROSITE" id="PS00893">
    <property type="entry name" value="NUDIX_BOX"/>
    <property type="match status" value="1"/>
</dbReference>
<evidence type="ECO:0000256" key="4">
    <source>
        <dbReference type="ARBA" id="ARBA00022801"/>
    </source>
</evidence>
<dbReference type="Gene3D" id="3.90.79.10">
    <property type="entry name" value="Nucleoside Triphosphate Pyrophosphohydrolase"/>
    <property type="match status" value="1"/>
</dbReference>
<keyword evidence="8" id="KW-1185">Reference proteome</keyword>
<evidence type="ECO:0000313" key="7">
    <source>
        <dbReference type="EMBL" id="GIF91195.1"/>
    </source>
</evidence>
<dbReference type="Proteomes" id="UP000619293">
    <property type="component" value="Unassembled WGS sequence"/>
</dbReference>
<sequence>MAAGSCDHRLMPLTPIIATLAYVLSPDGGSVLLLHRDKRPDDIHFGKHVGLGGRVERDEDVLTGVKREVEEESGLIARRLSLRGTVSWPGFGRGGEDWFGFVFRVDEFDGEPHQGNHEGTLGWVPRERLYDVPMWASDREWLPMVFDDDPRPFHGVMPYHDGQMVSWNYVR</sequence>
<comment type="similarity">
    <text evidence="2">Belongs to the Nudix hydrolase family.</text>
</comment>
<evidence type="ECO:0000256" key="1">
    <source>
        <dbReference type="ARBA" id="ARBA00001946"/>
    </source>
</evidence>
<comment type="caution">
    <text evidence="7">The sequence shown here is derived from an EMBL/GenBank/DDBJ whole genome shotgun (WGS) entry which is preliminary data.</text>
</comment>
<dbReference type="Pfam" id="PF00293">
    <property type="entry name" value="NUDIX"/>
    <property type="match status" value="1"/>
</dbReference>
<dbReference type="SUPFAM" id="SSF55811">
    <property type="entry name" value="Nudix"/>
    <property type="match status" value="1"/>
</dbReference>
<comment type="cofactor">
    <cofactor evidence="1">
        <name>Mg(2+)</name>
        <dbReference type="ChEBI" id="CHEBI:18420"/>
    </cofactor>
</comment>
<dbReference type="PROSITE" id="PS51462">
    <property type="entry name" value="NUDIX"/>
    <property type="match status" value="1"/>
</dbReference>
<dbReference type="GO" id="GO:0005737">
    <property type="term" value="C:cytoplasm"/>
    <property type="evidence" value="ECO:0007669"/>
    <property type="project" value="TreeGrafter"/>
</dbReference>
<keyword evidence="5" id="KW-0460">Magnesium</keyword>
<dbReference type="CDD" id="cd18886">
    <property type="entry name" value="NUDIX_MutT_Nudt1"/>
    <property type="match status" value="1"/>
</dbReference>
<reference evidence="7 8" key="1">
    <citation type="submission" date="2021-01" db="EMBL/GenBank/DDBJ databases">
        <title>Whole genome shotgun sequence of Catellatospora chokoriensis NBRC 107358.</title>
        <authorList>
            <person name="Komaki H."/>
            <person name="Tamura T."/>
        </authorList>
    </citation>
    <scope>NUCLEOTIDE SEQUENCE [LARGE SCALE GENOMIC DNA]</scope>
    <source>
        <strain evidence="7 8">NBRC 107358</strain>
    </source>
</reference>
<evidence type="ECO:0000313" key="8">
    <source>
        <dbReference type="Proteomes" id="UP000619293"/>
    </source>
</evidence>
<dbReference type="AlphaFoldDB" id="A0A8J3NSN0"/>
<dbReference type="GO" id="GO:0006281">
    <property type="term" value="P:DNA repair"/>
    <property type="evidence" value="ECO:0007669"/>
    <property type="project" value="InterPro"/>
</dbReference>
<keyword evidence="4" id="KW-0378">Hydrolase</keyword>
<gene>
    <name evidence="7" type="ORF">Cch02nite_46390</name>
</gene>
<dbReference type="PRINTS" id="PR01402">
    <property type="entry name" value="MUTATORMUTX"/>
</dbReference>
<evidence type="ECO:0000259" key="6">
    <source>
        <dbReference type="PROSITE" id="PS51462"/>
    </source>
</evidence>
<feature type="domain" description="Nudix hydrolase" evidence="6">
    <location>
        <begin position="14"/>
        <end position="147"/>
    </location>
</feature>
<dbReference type="EMBL" id="BONG01000030">
    <property type="protein sequence ID" value="GIF91195.1"/>
    <property type="molecule type" value="Genomic_DNA"/>
</dbReference>
<dbReference type="PANTHER" id="PTHR43758">
    <property type="entry name" value="7,8-DIHYDRO-8-OXOGUANINE TRIPHOSPHATASE"/>
    <property type="match status" value="1"/>
</dbReference>
<evidence type="ECO:0000256" key="3">
    <source>
        <dbReference type="ARBA" id="ARBA00022723"/>
    </source>
</evidence>
<name>A0A8J3NSN0_9ACTN</name>
<dbReference type="InterPro" id="IPR015797">
    <property type="entry name" value="NUDIX_hydrolase-like_dom_sf"/>
</dbReference>